<dbReference type="Pfam" id="PF00750">
    <property type="entry name" value="tRNA-synt_1d"/>
    <property type="match status" value="1"/>
</dbReference>
<feature type="non-terminal residue" evidence="6">
    <location>
        <position position="209"/>
    </location>
</feature>
<dbReference type="InterPro" id="IPR014729">
    <property type="entry name" value="Rossmann-like_a/b/a_fold"/>
</dbReference>
<feature type="domain" description="Arginyl tRNA synthetase N-terminal" evidence="5">
    <location>
        <begin position="4"/>
        <end position="92"/>
    </location>
</feature>
<gene>
    <name evidence="6" type="ORF">S06H3_31011</name>
</gene>
<protein>
    <recommendedName>
        <fullName evidence="5">Arginyl tRNA synthetase N-terminal domain-containing protein</fullName>
    </recommendedName>
</protein>
<dbReference type="PRINTS" id="PR01038">
    <property type="entry name" value="TRNASYNTHARG"/>
</dbReference>
<dbReference type="Gene3D" id="3.40.50.620">
    <property type="entry name" value="HUPs"/>
    <property type="match status" value="1"/>
</dbReference>
<dbReference type="SUPFAM" id="SSF55190">
    <property type="entry name" value="Arginyl-tRNA synthetase (ArgRS), N-terminal 'additional' domain"/>
    <property type="match status" value="1"/>
</dbReference>
<reference evidence="6" key="1">
    <citation type="journal article" date="2014" name="Front. Microbiol.">
        <title>High frequency of phylogenetically diverse reductive dehalogenase-homologous genes in deep subseafloor sedimentary metagenomes.</title>
        <authorList>
            <person name="Kawai M."/>
            <person name="Futagami T."/>
            <person name="Toyoda A."/>
            <person name="Takaki Y."/>
            <person name="Nishi S."/>
            <person name="Hori S."/>
            <person name="Arai W."/>
            <person name="Tsubouchi T."/>
            <person name="Morono Y."/>
            <person name="Uchiyama I."/>
            <person name="Ito T."/>
            <person name="Fujiyama A."/>
            <person name="Inagaki F."/>
            <person name="Takami H."/>
        </authorList>
    </citation>
    <scope>NUCLEOTIDE SEQUENCE</scope>
    <source>
        <strain evidence="6">Expedition CK06-06</strain>
    </source>
</reference>
<evidence type="ECO:0000256" key="1">
    <source>
        <dbReference type="ARBA" id="ARBA00022598"/>
    </source>
</evidence>
<dbReference type="GO" id="GO:0005737">
    <property type="term" value="C:cytoplasm"/>
    <property type="evidence" value="ECO:0007669"/>
    <property type="project" value="InterPro"/>
</dbReference>
<dbReference type="GO" id="GO:0006420">
    <property type="term" value="P:arginyl-tRNA aminoacylation"/>
    <property type="evidence" value="ECO:0007669"/>
    <property type="project" value="InterPro"/>
</dbReference>
<evidence type="ECO:0000256" key="3">
    <source>
        <dbReference type="ARBA" id="ARBA00022840"/>
    </source>
</evidence>
<dbReference type="InterPro" id="IPR001278">
    <property type="entry name" value="Arg-tRNA-ligase"/>
</dbReference>
<dbReference type="Pfam" id="PF03485">
    <property type="entry name" value="Arg_tRNA_synt_N"/>
    <property type="match status" value="1"/>
</dbReference>
<comment type="caution">
    <text evidence="6">The sequence shown here is derived from an EMBL/GenBank/DDBJ whole genome shotgun (WGS) entry which is preliminary data.</text>
</comment>
<dbReference type="SUPFAM" id="SSF52374">
    <property type="entry name" value="Nucleotidylyl transferase"/>
    <property type="match status" value="1"/>
</dbReference>
<dbReference type="PANTHER" id="PTHR11956">
    <property type="entry name" value="ARGINYL-TRNA SYNTHETASE"/>
    <property type="match status" value="1"/>
</dbReference>
<keyword evidence="3" id="KW-0067">ATP-binding</keyword>
<sequence>MIKQRLIELLTRAAAEAQQSGKLPSVTLPEVAIERPQNPEYGDYASSFPLKLARATGLSPLTIANDIVDLLVPSPEIDTIAVAPPGFINFTLKSDWLTSQVGSILIAGDAYGNIDLGQGSRVQLEFVSVNPTGPLHVGHGRGAILGSALANVLTTAGYRVEKEYYINDTGSQIDAFYRSLYARYQQCLGIDIEMPSDGYFGSYMIDLAK</sequence>
<dbReference type="InterPro" id="IPR036695">
    <property type="entry name" value="Arg-tRNA-synth_N_sf"/>
</dbReference>
<name>X1LI90_9ZZZZ</name>
<dbReference type="GO" id="GO:0004814">
    <property type="term" value="F:arginine-tRNA ligase activity"/>
    <property type="evidence" value="ECO:0007669"/>
    <property type="project" value="InterPro"/>
</dbReference>
<dbReference type="InterPro" id="IPR035684">
    <property type="entry name" value="ArgRS_core"/>
</dbReference>
<dbReference type="SMART" id="SM01016">
    <property type="entry name" value="Arg_tRNA_synt_N"/>
    <property type="match status" value="1"/>
</dbReference>
<dbReference type="Gene3D" id="3.30.1360.70">
    <property type="entry name" value="Arginyl tRNA synthetase N-terminal domain"/>
    <property type="match status" value="1"/>
</dbReference>
<proteinExistence type="predicted"/>
<dbReference type="PROSITE" id="PS00178">
    <property type="entry name" value="AA_TRNA_LIGASE_I"/>
    <property type="match status" value="1"/>
</dbReference>
<dbReference type="GO" id="GO:0005524">
    <property type="term" value="F:ATP binding"/>
    <property type="evidence" value="ECO:0007669"/>
    <property type="project" value="UniProtKB-KW"/>
</dbReference>
<dbReference type="EMBL" id="BARV01018319">
    <property type="protein sequence ID" value="GAI19067.1"/>
    <property type="molecule type" value="Genomic_DNA"/>
</dbReference>
<evidence type="ECO:0000313" key="6">
    <source>
        <dbReference type="EMBL" id="GAI19067.1"/>
    </source>
</evidence>
<evidence type="ECO:0000256" key="2">
    <source>
        <dbReference type="ARBA" id="ARBA00022741"/>
    </source>
</evidence>
<keyword evidence="1" id="KW-0436">Ligase</keyword>
<organism evidence="6">
    <name type="scientific">marine sediment metagenome</name>
    <dbReference type="NCBI Taxonomy" id="412755"/>
    <lineage>
        <taxon>unclassified sequences</taxon>
        <taxon>metagenomes</taxon>
        <taxon>ecological metagenomes</taxon>
    </lineage>
</organism>
<keyword evidence="2" id="KW-0547">Nucleotide-binding</keyword>
<keyword evidence="4" id="KW-0030">Aminoacyl-tRNA synthetase</keyword>
<dbReference type="PANTHER" id="PTHR11956:SF5">
    <property type="entry name" value="ARGININE--TRNA LIGASE, CYTOPLASMIC"/>
    <property type="match status" value="1"/>
</dbReference>
<evidence type="ECO:0000256" key="4">
    <source>
        <dbReference type="ARBA" id="ARBA00023146"/>
    </source>
</evidence>
<dbReference type="InterPro" id="IPR005148">
    <property type="entry name" value="Arg-tRNA-synth_N"/>
</dbReference>
<dbReference type="AlphaFoldDB" id="X1LI90"/>
<dbReference type="InterPro" id="IPR001412">
    <property type="entry name" value="aa-tRNA-synth_I_CS"/>
</dbReference>
<evidence type="ECO:0000259" key="5">
    <source>
        <dbReference type="SMART" id="SM01016"/>
    </source>
</evidence>
<accession>X1LI90</accession>